<dbReference type="GO" id="GO:0046416">
    <property type="term" value="P:D-amino acid metabolic process"/>
    <property type="evidence" value="ECO:0007669"/>
    <property type="project" value="InterPro"/>
</dbReference>
<comment type="catalytic activity">
    <reaction evidence="9 12">
        <text>D-alanine + 2-oxoglutarate = D-glutamate + pyruvate</text>
        <dbReference type="Rhea" id="RHEA:15869"/>
        <dbReference type="ChEBI" id="CHEBI:15361"/>
        <dbReference type="ChEBI" id="CHEBI:16810"/>
        <dbReference type="ChEBI" id="CHEBI:29986"/>
        <dbReference type="ChEBI" id="CHEBI:57416"/>
        <dbReference type="EC" id="2.6.1.21"/>
    </reaction>
</comment>
<dbReference type="Pfam" id="PF01063">
    <property type="entry name" value="Aminotran_4"/>
    <property type="match status" value="1"/>
</dbReference>
<dbReference type="GO" id="GO:0005829">
    <property type="term" value="C:cytosol"/>
    <property type="evidence" value="ECO:0007669"/>
    <property type="project" value="TreeGrafter"/>
</dbReference>
<dbReference type="Proteomes" id="UP000179344">
    <property type="component" value="Unassembled WGS sequence"/>
</dbReference>
<accession>A0A1F6TER2</accession>
<evidence type="ECO:0000256" key="4">
    <source>
        <dbReference type="ARBA" id="ARBA00012874"/>
    </source>
</evidence>
<sequence length="286" mass="31083">MRLVYLDGAFLPPGQAKVSVFDRGFVFGDGVYEVIPVFGGRLFRLPQHLARLKYSLDAIRLSIPLAAEEWKKIFQRLIEENGGGDQSIYLQITRGVAPRDHAFPAGATPTVFAYAQPLKYPPPEQIEQGVAAITASDIRWSRCDIKAIALLANALLRQEAIEAGAAEAILIRDGFVTEGAASNIFVVRRGRIITPPKNPFILPGVTRDLVLEVARAAGLPCAEAPVSESELRTADEIWLTSSTKEVLPITRLDGGSVGGGRPGPMHARAFALYKDYKRAFCAGEVE</sequence>
<proteinExistence type="inferred from homology"/>
<dbReference type="InterPro" id="IPR036038">
    <property type="entry name" value="Aminotransferase-like"/>
</dbReference>
<dbReference type="FunFam" id="3.20.10.10:FF:000002">
    <property type="entry name" value="D-alanine aminotransferase"/>
    <property type="match status" value="1"/>
</dbReference>
<dbReference type="InterPro" id="IPR018300">
    <property type="entry name" value="Aminotrans_IV_CS"/>
</dbReference>
<evidence type="ECO:0000313" key="13">
    <source>
        <dbReference type="EMBL" id="OGI43565.1"/>
    </source>
</evidence>
<dbReference type="NCBIfam" id="TIGR01121">
    <property type="entry name" value="D_amino_aminoT"/>
    <property type="match status" value="1"/>
</dbReference>
<dbReference type="InterPro" id="IPR001544">
    <property type="entry name" value="Aminotrans_IV"/>
</dbReference>
<comment type="function">
    <text evidence="12">Acts on the D-isomers of alanine, leucine, aspartate, glutamate, aminobutyrate, norvaline and asparagine. The enzyme transfers an amino group from a substrate D-amino acid to the pyridoxal phosphate cofactor to form pyridoxamine and an alpha-keto acid in the first half-reaction.</text>
</comment>
<keyword evidence="7" id="KW-0808">Transferase</keyword>
<evidence type="ECO:0000256" key="11">
    <source>
        <dbReference type="RuleBase" id="RU004516"/>
    </source>
</evidence>
<evidence type="ECO:0000256" key="6">
    <source>
        <dbReference type="ARBA" id="ARBA00022576"/>
    </source>
</evidence>
<evidence type="ECO:0000256" key="2">
    <source>
        <dbReference type="ARBA" id="ARBA00009320"/>
    </source>
</evidence>
<evidence type="ECO:0000256" key="9">
    <source>
        <dbReference type="ARBA" id="ARBA00047911"/>
    </source>
</evidence>
<dbReference type="GO" id="GO:0046394">
    <property type="term" value="P:carboxylic acid biosynthetic process"/>
    <property type="evidence" value="ECO:0007669"/>
    <property type="project" value="UniProtKB-ARBA"/>
</dbReference>
<evidence type="ECO:0000256" key="3">
    <source>
        <dbReference type="ARBA" id="ARBA00011738"/>
    </source>
</evidence>
<evidence type="ECO:0000256" key="12">
    <source>
        <dbReference type="RuleBase" id="RU004520"/>
    </source>
</evidence>
<dbReference type="EMBL" id="MFST01000109">
    <property type="protein sequence ID" value="OGI43565.1"/>
    <property type="molecule type" value="Genomic_DNA"/>
</dbReference>
<dbReference type="GO" id="GO:0008652">
    <property type="term" value="P:amino acid biosynthetic process"/>
    <property type="evidence" value="ECO:0007669"/>
    <property type="project" value="UniProtKB-ARBA"/>
</dbReference>
<dbReference type="SUPFAM" id="SSF56752">
    <property type="entry name" value="D-aminoacid aminotransferase-like PLP-dependent enzymes"/>
    <property type="match status" value="1"/>
</dbReference>
<dbReference type="PANTHER" id="PTHR42743:SF10">
    <property type="entry name" value="D-ALANINE AMINOTRANSFERASE"/>
    <property type="match status" value="1"/>
</dbReference>
<dbReference type="CDD" id="cd01558">
    <property type="entry name" value="D-AAT_like"/>
    <property type="match status" value="1"/>
</dbReference>
<dbReference type="Gene3D" id="3.30.470.10">
    <property type="match status" value="1"/>
</dbReference>
<dbReference type="EC" id="2.6.1.21" evidence="4 12"/>
<comment type="similarity">
    <text evidence="2 10">Belongs to the class-IV pyridoxal-phosphate-dependent aminotransferase family.</text>
</comment>
<keyword evidence="6" id="KW-0032">Aminotransferase</keyword>
<dbReference type="GO" id="GO:0030170">
    <property type="term" value="F:pyridoxal phosphate binding"/>
    <property type="evidence" value="ECO:0007669"/>
    <property type="project" value="InterPro"/>
</dbReference>
<protein>
    <recommendedName>
        <fullName evidence="5 12">D-alanine aminotransferase</fullName>
        <ecNumber evidence="4 12">2.6.1.21</ecNumber>
    </recommendedName>
</protein>
<dbReference type="PANTHER" id="PTHR42743">
    <property type="entry name" value="AMINO-ACID AMINOTRANSFERASE"/>
    <property type="match status" value="1"/>
</dbReference>
<comment type="subunit">
    <text evidence="3">Homodimer.</text>
</comment>
<evidence type="ECO:0000313" key="14">
    <source>
        <dbReference type="Proteomes" id="UP000179344"/>
    </source>
</evidence>
<comment type="caution">
    <text evidence="13">The sequence shown here is derived from an EMBL/GenBank/DDBJ whole genome shotgun (WGS) entry which is preliminary data.</text>
</comment>
<name>A0A1F6TER2_9PROT</name>
<reference evidence="13 14" key="1">
    <citation type="journal article" date="2016" name="Nat. Commun.">
        <title>Thousands of microbial genomes shed light on interconnected biogeochemical processes in an aquifer system.</title>
        <authorList>
            <person name="Anantharaman K."/>
            <person name="Brown C.T."/>
            <person name="Hug L.A."/>
            <person name="Sharon I."/>
            <person name="Castelle C.J."/>
            <person name="Probst A.J."/>
            <person name="Thomas B.C."/>
            <person name="Singh A."/>
            <person name="Wilkins M.J."/>
            <person name="Karaoz U."/>
            <person name="Brodie E.L."/>
            <person name="Williams K.H."/>
            <person name="Hubbard S.S."/>
            <person name="Banfield J.F."/>
        </authorList>
    </citation>
    <scope>NUCLEOTIDE SEQUENCE [LARGE SCALE GENOMIC DNA]</scope>
</reference>
<dbReference type="InterPro" id="IPR050571">
    <property type="entry name" value="Class-IV_PLP-Dep_Aminotrnsfr"/>
</dbReference>
<keyword evidence="8 11" id="KW-0663">Pyridoxal phosphate</keyword>
<dbReference type="AlphaFoldDB" id="A0A1F6TER2"/>
<organism evidence="13 14">
    <name type="scientific">Candidatus Muproteobacteria bacterium RBG_16_65_31</name>
    <dbReference type="NCBI Taxonomy" id="1817759"/>
    <lineage>
        <taxon>Bacteria</taxon>
        <taxon>Pseudomonadati</taxon>
        <taxon>Pseudomonadota</taxon>
        <taxon>Candidatus Muproteobacteria</taxon>
    </lineage>
</organism>
<gene>
    <name evidence="13" type="ORF">A2V92_02645</name>
</gene>
<evidence type="ECO:0000256" key="7">
    <source>
        <dbReference type="ARBA" id="ARBA00022679"/>
    </source>
</evidence>
<dbReference type="GO" id="GO:0047810">
    <property type="term" value="F:D-alanine-2-oxoglutarate aminotransferase activity"/>
    <property type="evidence" value="ECO:0007669"/>
    <property type="project" value="UniProtKB-EC"/>
</dbReference>
<evidence type="ECO:0000256" key="5">
    <source>
        <dbReference type="ARBA" id="ARBA00021779"/>
    </source>
</evidence>
<evidence type="ECO:0000256" key="1">
    <source>
        <dbReference type="ARBA" id="ARBA00001933"/>
    </source>
</evidence>
<dbReference type="InterPro" id="IPR043132">
    <property type="entry name" value="BCAT-like_C"/>
</dbReference>
<evidence type="ECO:0000256" key="10">
    <source>
        <dbReference type="RuleBase" id="RU004106"/>
    </source>
</evidence>
<evidence type="ECO:0000256" key="8">
    <source>
        <dbReference type="ARBA" id="ARBA00022898"/>
    </source>
</evidence>
<dbReference type="InterPro" id="IPR043131">
    <property type="entry name" value="BCAT-like_N"/>
</dbReference>
<dbReference type="InterPro" id="IPR005784">
    <property type="entry name" value="D_amino_transT"/>
</dbReference>
<comment type="cofactor">
    <cofactor evidence="1 11">
        <name>pyridoxal 5'-phosphate</name>
        <dbReference type="ChEBI" id="CHEBI:597326"/>
    </cofactor>
</comment>
<dbReference type="PROSITE" id="PS00770">
    <property type="entry name" value="AA_TRANSFER_CLASS_4"/>
    <property type="match status" value="1"/>
</dbReference>
<dbReference type="Gene3D" id="3.20.10.10">
    <property type="entry name" value="D-amino Acid Aminotransferase, subunit A, domain 2"/>
    <property type="match status" value="1"/>
</dbReference>